<feature type="transmembrane region" description="Helical" evidence="7">
    <location>
        <begin position="51"/>
        <end position="73"/>
    </location>
</feature>
<evidence type="ECO:0000256" key="3">
    <source>
        <dbReference type="ARBA" id="ARBA00022692"/>
    </source>
</evidence>
<evidence type="ECO:0000256" key="6">
    <source>
        <dbReference type="RuleBase" id="RU003943"/>
    </source>
</evidence>
<dbReference type="InterPro" id="IPR037294">
    <property type="entry name" value="ABC_BtuC-like"/>
</dbReference>
<dbReference type="Pfam" id="PF00950">
    <property type="entry name" value="ABC-3"/>
    <property type="match status" value="1"/>
</dbReference>
<keyword evidence="5 7" id="KW-0472">Membrane</keyword>
<feature type="transmembrane region" description="Helical" evidence="7">
    <location>
        <begin position="241"/>
        <end position="258"/>
    </location>
</feature>
<gene>
    <name evidence="8" type="ORF">WS70_04115</name>
</gene>
<dbReference type="PANTHER" id="PTHR30477:SF13">
    <property type="entry name" value="IRON TRANSPORT SYSTEM MEMBRANE PROTEIN HI_0360-RELATED"/>
    <property type="match status" value="1"/>
</dbReference>
<dbReference type="AlphaFoldDB" id="A0A1B4FBS6"/>
<dbReference type="KEGG" id="buu:WS70_04115"/>
<name>A0A1B4FBS6_9BURK</name>
<dbReference type="SUPFAM" id="SSF81345">
    <property type="entry name" value="ABC transporter involved in vitamin B12 uptake, BtuC"/>
    <property type="match status" value="1"/>
</dbReference>
<evidence type="ECO:0000256" key="7">
    <source>
        <dbReference type="SAM" id="Phobius"/>
    </source>
</evidence>
<evidence type="ECO:0000256" key="2">
    <source>
        <dbReference type="ARBA" id="ARBA00008034"/>
    </source>
</evidence>
<evidence type="ECO:0000256" key="1">
    <source>
        <dbReference type="ARBA" id="ARBA00004141"/>
    </source>
</evidence>
<evidence type="ECO:0000256" key="4">
    <source>
        <dbReference type="ARBA" id="ARBA00022989"/>
    </source>
</evidence>
<dbReference type="PANTHER" id="PTHR30477">
    <property type="entry name" value="ABC-TRANSPORTER METAL-BINDING PROTEIN"/>
    <property type="match status" value="1"/>
</dbReference>
<feature type="transmembrane region" description="Helical" evidence="7">
    <location>
        <begin position="170"/>
        <end position="203"/>
    </location>
</feature>
<feature type="transmembrane region" description="Helical" evidence="7">
    <location>
        <begin position="126"/>
        <end position="150"/>
    </location>
</feature>
<keyword evidence="9" id="KW-1185">Reference proteome</keyword>
<dbReference type="GO" id="GO:0043190">
    <property type="term" value="C:ATP-binding cassette (ABC) transporter complex"/>
    <property type="evidence" value="ECO:0007669"/>
    <property type="project" value="InterPro"/>
</dbReference>
<dbReference type="GO" id="GO:0055085">
    <property type="term" value="P:transmembrane transport"/>
    <property type="evidence" value="ECO:0007669"/>
    <property type="project" value="InterPro"/>
</dbReference>
<evidence type="ECO:0000313" key="8">
    <source>
        <dbReference type="EMBL" id="AOJ01115.1"/>
    </source>
</evidence>
<dbReference type="InterPro" id="IPR001626">
    <property type="entry name" value="ABC_TroCD"/>
</dbReference>
<keyword evidence="3 6" id="KW-0812">Transmembrane</keyword>
<organism evidence="8 9">
    <name type="scientific">Burkholderia mayonis</name>
    <dbReference type="NCBI Taxonomy" id="1385591"/>
    <lineage>
        <taxon>Bacteria</taxon>
        <taxon>Pseudomonadati</taxon>
        <taxon>Pseudomonadota</taxon>
        <taxon>Betaproteobacteria</taxon>
        <taxon>Burkholderiales</taxon>
        <taxon>Burkholderiaceae</taxon>
        <taxon>Burkholderia</taxon>
        <taxon>pseudomallei group</taxon>
    </lineage>
</organism>
<accession>A0A1B4FBS6</accession>
<dbReference type="RefSeq" id="WP_059473678.1">
    <property type="nucleotide sequence ID" value="NZ_CP013386.1"/>
</dbReference>
<keyword evidence="6" id="KW-0813">Transport</keyword>
<feature type="transmembrane region" description="Helical" evidence="7">
    <location>
        <begin position="85"/>
        <end position="105"/>
    </location>
</feature>
<feature type="transmembrane region" description="Helical" evidence="7">
    <location>
        <begin position="6"/>
        <end position="30"/>
    </location>
</feature>
<dbReference type="GO" id="GO:0010043">
    <property type="term" value="P:response to zinc ion"/>
    <property type="evidence" value="ECO:0007669"/>
    <property type="project" value="TreeGrafter"/>
</dbReference>
<dbReference type="Gene3D" id="1.10.3470.10">
    <property type="entry name" value="ABC transporter involved in vitamin B12 uptake, BtuC"/>
    <property type="match status" value="1"/>
</dbReference>
<protein>
    <submittedName>
        <fullName evidence="8">ABC transporter permease</fullName>
    </submittedName>
</protein>
<comment type="subcellular location">
    <subcellularLocation>
        <location evidence="6">Cell membrane</location>
        <topology evidence="6">Multi-pass membrane protein</topology>
    </subcellularLocation>
    <subcellularLocation>
        <location evidence="1">Membrane</location>
        <topology evidence="1">Multi-pass membrane protein</topology>
    </subcellularLocation>
</comment>
<dbReference type="EMBL" id="CP013386">
    <property type="protein sequence ID" value="AOJ01115.1"/>
    <property type="molecule type" value="Genomic_DNA"/>
</dbReference>
<comment type="similarity">
    <text evidence="2 6">Belongs to the ABC-3 integral membrane protein family.</text>
</comment>
<evidence type="ECO:0000256" key="5">
    <source>
        <dbReference type="ARBA" id="ARBA00023136"/>
    </source>
</evidence>
<reference evidence="8 9" key="1">
    <citation type="submission" date="2015-12" db="EMBL/GenBank/DDBJ databases">
        <title>Diversity of Burkholderia near neighbor genomes.</title>
        <authorList>
            <person name="Sahl J."/>
            <person name="Wagner D."/>
            <person name="Keim P."/>
        </authorList>
    </citation>
    <scope>NUCLEOTIDE SEQUENCE [LARGE SCALE GENOMIC DNA]</scope>
    <source>
        <strain evidence="8 9">BDU6</strain>
    </source>
</reference>
<evidence type="ECO:0000313" key="9">
    <source>
        <dbReference type="Proteomes" id="UP000062519"/>
    </source>
</evidence>
<sequence>MFEYEFMVNAFAAAGIVAVLAGIVGYFLVLRGQTFAGHALSHVGFTGATGAALLGLSPIWGMIGFTLAAGIGMGALGERLAGRDVAIGVILSVALGCGLLFLHFYTSYATQVTALLFGNVLGVSHATLVVLAAIGAVSLVALAAIARPLLFASLQPELAEAKGVSLRLVSILFLSICALAVAACTQIVGVLLVFTLLVGPAAAAQNLATRLTTGVWLAAAFALGEAWLGITLAYYTDWPTSFWITALSAVVYGASLAGRRHNA</sequence>
<proteinExistence type="inferred from homology"/>
<feature type="transmembrane region" description="Helical" evidence="7">
    <location>
        <begin position="215"/>
        <end position="235"/>
    </location>
</feature>
<dbReference type="Proteomes" id="UP000062519">
    <property type="component" value="Chromosome 1"/>
</dbReference>
<keyword evidence="4 7" id="KW-1133">Transmembrane helix</keyword>